<dbReference type="GO" id="GO:0009252">
    <property type="term" value="P:peptidoglycan biosynthetic process"/>
    <property type="evidence" value="ECO:0007669"/>
    <property type="project" value="UniProtKB-UniRule"/>
</dbReference>
<dbReference type="EMBL" id="SNZP01000012">
    <property type="protein sequence ID" value="TDR73920.1"/>
    <property type="molecule type" value="Genomic_DNA"/>
</dbReference>
<feature type="transmembrane region" description="Helical" evidence="10">
    <location>
        <begin position="86"/>
        <end position="117"/>
    </location>
</feature>
<feature type="transmembrane region" description="Helical" evidence="10">
    <location>
        <begin position="397"/>
        <end position="415"/>
    </location>
</feature>
<keyword evidence="4 10" id="KW-0133">Cell shape</keyword>
<dbReference type="PRINTS" id="PR01806">
    <property type="entry name" value="VIRFACTRMVIN"/>
</dbReference>
<dbReference type="HAMAP" id="MF_02078">
    <property type="entry name" value="MurJ_MviN"/>
    <property type="match status" value="1"/>
</dbReference>
<dbReference type="GO" id="GO:0008360">
    <property type="term" value="P:regulation of cell shape"/>
    <property type="evidence" value="ECO:0007669"/>
    <property type="project" value="UniProtKB-UniRule"/>
</dbReference>
<comment type="similarity">
    <text evidence="9 10 11">Belongs to the MurJ/MviN family.</text>
</comment>
<protein>
    <recommendedName>
        <fullName evidence="10">Probable lipid II flippase MurJ</fullName>
    </recommendedName>
</protein>
<keyword evidence="13" id="KW-1185">Reference proteome</keyword>
<evidence type="ECO:0000256" key="8">
    <source>
        <dbReference type="ARBA" id="ARBA00060041"/>
    </source>
</evidence>
<comment type="caution">
    <text evidence="12">The sequence shown here is derived from an EMBL/GenBank/DDBJ whole genome shotgun (WGS) entry which is preliminary data.</text>
</comment>
<name>A0A4V3DUM4_9NEIS</name>
<comment type="pathway">
    <text evidence="10">Cell wall biogenesis; peptidoglycan biosynthesis.</text>
</comment>
<dbReference type="GO" id="GO:0015648">
    <property type="term" value="F:lipid-linked peptidoglycan transporter activity"/>
    <property type="evidence" value="ECO:0007669"/>
    <property type="project" value="UniProtKB-UniRule"/>
</dbReference>
<evidence type="ECO:0000313" key="12">
    <source>
        <dbReference type="EMBL" id="TDR73920.1"/>
    </source>
</evidence>
<keyword evidence="6 10" id="KW-1133">Transmembrane helix</keyword>
<dbReference type="NCBIfam" id="TIGR01695">
    <property type="entry name" value="murJ_mviN"/>
    <property type="match status" value="1"/>
</dbReference>
<feature type="transmembrane region" description="Helical" evidence="10">
    <location>
        <begin position="191"/>
        <end position="211"/>
    </location>
</feature>
<dbReference type="RefSeq" id="WP_166642287.1">
    <property type="nucleotide sequence ID" value="NZ_SNZP01000012.1"/>
</dbReference>
<dbReference type="Proteomes" id="UP000295611">
    <property type="component" value="Unassembled WGS sequence"/>
</dbReference>
<reference evidence="12 13" key="1">
    <citation type="submission" date="2019-03" db="EMBL/GenBank/DDBJ databases">
        <title>Genomic Encyclopedia of Type Strains, Phase III (KMG-III): the genomes of soil and plant-associated and newly described type strains.</title>
        <authorList>
            <person name="Whitman W."/>
        </authorList>
    </citation>
    <scope>NUCLEOTIDE SEQUENCE [LARGE SCALE GENOMIC DNA]</scope>
    <source>
        <strain evidence="12 13">CECT 8976</strain>
    </source>
</reference>
<dbReference type="GO" id="GO:0005886">
    <property type="term" value="C:plasma membrane"/>
    <property type="evidence" value="ECO:0007669"/>
    <property type="project" value="UniProtKB-SubCell"/>
</dbReference>
<keyword evidence="10" id="KW-0997">Cell inner membrane</keyword>
<evidence type="ECO:0000256" key="4">
    <source>
        <dbReference type="ARBA" id="ARBA00022960"/>
    </source>
</evidence>
<dbReference type="InterPro" id="IPR004268">
    <property type="entry name" value="MurJ"/>
</dbReference>
<feature type="transmembrane region" description="Helical" evidence="10">
    <location>
        <begin position="320"/>
        <end position="343"/>
    </location>
</feature>
<comment type="subcellular location">
    <subcellularLocation>
        <location evidence="10">Cell inner membrane</location>
        <topology evidence="10">Multi-pass membrane protein</topology>
    </subcellularLocation>
    <subcellularLocation>
        <location evidence="1">Cell membrane</location>
        <topology evidence="1">Multi-pass membrane protein</topology>
    </subcellularLocation>
</comment>
<evidence type="ECO:0000256" key="11">
    <source>
        <dbReference type="PIRNR" id="PIRNR002869"/>
    </source>
</evidence>
<comment type="function">
    <text evidence="8 10 11">Involved in peptidoglycan biosynthesis. Transports lipid-linked peptidoglycan precursors from the inner to the outer leaflet of the cytoplasmic membrane.</text>
</comment>
<dbReference type="GO" id="GO:0071555">
    <property type="term" value="P:cell wall organization"/>
    <property type="evidence" value="ECO:0007669"/>
    <property type="project" value="UniProtKB-UniRule"/>
</dbReference>
<dbReference type="CDD" id="cd13123">
    <property type="entry name" value="MATE_MurJ_like"/>
    <property type="match status" value="1"/>
</dbReference>
<evidence type="ECO:0000256" key="1">
    <source>
        <dbReference type="ARBA" id="ARBA00004651"/>
    </source>
</evidence>
<dbReference type="PANTHER" id="PTHR47019:SF1">
    <property type="entry name" value="LIPID II FLIPPASE MURJ"/>
    <property type="match status" value="1"/>
</dbReference>
<feature type="transmembrane region" description="Helical" evidence="10">
    <location>
        <begin position="129"/>
        <end position="152"/>
    </location>
</feature>
<keyword evidence="7 10" id="KW-0472">Membrane</keyword>
<evidence type="ECO:0000256" key="5">
    <source>
        <dbReference type="ARBA" id="ARBA00022984"/>
    </source>
</evidence>
<keyword evidence="10 11" id="KW-0813">Transport</keyword>
<dbReference type="PIRSF" id="PIRSF002869">
    <property type="entry name" value="MviN"/>
    <property type="match status" value="1"/>
</dbReference>
<feature type="transmembrane region" description="Helical" evidence="10">
    <location>
        <begin position="159"/>
        <end position="179"/>
    </location>
</feature>
<evidence type="ECO:0000256" key="3">
    <source>
        <dbReference type="ARBA" id="ARBA00022692"/>
    </source>
</evidence>
<accession>A0A4V3DUM4</accession>
<proteinExistence type="inferred from homology"/>
<keyword evidence="2 10" id="KW-1003">Cell membrane</keyword>
<dbReference type="GO" id="GO:0034204">
    <property type="term" value="P:lipid translocation"/>
    <property type="evidence" value="ECO:0007669"/>
    <property type="project" value="TreeGrafter"/>
</dbReference>
<feature type="transmembrane region" description="Helical" evidence="10">
    <location>
        <begin position="355"/>
        <end position="377"/>
    </location>
</feature>
<comment type="caution">
    <text evidence="10">Lacks conserved residue(s) required for the propagation of feature annotation.</text>
</comment>
<organism evidence="12 13">
    <name type="scientific">Paludibacterium purpuratum</name>
    <dbReference type="NCBI Taxonomy" id="1144873"/>
    <lineage>
        <taxon>Bacteria</taxon>
        <taxon>Pseudomonadati</taxon>
        <taxon>Pseudomonadota</taxon>
        <taxon>Betaproteobacteria</taxon>
        <taxon>Neisseriales</taxon>
        <taxon>Chromobacteriaceae</taxon>
        <taxon>Paludibacterium</taxon>
    </lineage>
</organism>
<evidence type="ECO:0000256" key="6">
    <source>
        <dbReference type="ARBA" id="ARBA00022989"/>
    </source>
</evidence>
<feature type="transmembrane region" description="Helical" evidence="10">
    <location>
        <begin position="486"/>
        <end position="508"/>
    </location>
</feature>
<evidence type="ECO:0000256" key="10">
    <source>
        <dbReference type="HAMAP-Rule" id="MF_02078"/>
    </source>
</evidence>
<gene>
    <name evidence="10" type="primary">murJ</name>
    <name evidence="12" type="ORF">DFP86_112124</name>
</gene>
<evidence type="ECO:0000256" key="9">
    <source>
        <dbReference type="ARBA" id="ARBA00061532"/>
    </source>
</evidence>
<dbReference type="Pfam" id="PF03023">
    <property type="entry name" value="MurJ"/>
    <property type="match status" value="1"/>
</dbReference>
<dbReference type="UniPathway" id="UPA00219"/>
<keyword evidence="5 10" id="KW-0573">Peptidoglycan synthesis</keyword>
<keyword evidence="10 11" id="KW-0961">Cell wall biogenesis/degradation</keyword>
<keyword evidence="3 10" id="KW-0812">Transmembrane</keyword>
<dbReference type="PANTHER" id="PTHR47019">
    <property type="entry name" value="LIPID II FLIPPASE MURJ"/>
    <property type="match status" value="1"/>
</dbReference>
<dbReference type="AlphaFoldDB" id="A0A4V3DUM4"/>
<evidence type="ECO:0000256" key="2">
    <source>
        <dbReference type="ARBA" id="ARBA00022475"/>
    </source>
</evidence>
<dbReference type="InterPro" id="IPR051050">
    <property type="entry name" value="Lipid_II_flippase_MurJ/MviN"/>
</dbReference>
<evidence type="ECO:0000256" key="7">
    <source>
        <dbReference type="ARBA" id="ARBA00023136"/>
    </source>
</evidence>
<feature type="transmembrane region" description="Helical" evidence="10">
    <location>
        <begin position="453"/>
        <end position="474"/>
    </location>
</feature>
<sequence length="525" mass="56271">MARDNTGRHAFLVGIGILLSRIMGLVRQRVFSHYFGLSDTADAFSSALRVPNFLQNLFGEGVLSASFIPVYARLLAEGKDEEADHVAGAVGALLALTISVIVLIGILATPWLLWVIAPGYGGAKRELTILLVRILFPGTGLLVCSAWCLGILNSHRKFFLSYSAPVVWNAAMIASLLIFRHAGQEQLAVYLAWGTVAGCALQFLIQLPPVLRYTTHLRLNFDTGSRHVREVVRNFGSVAISRGVVQISAYVDQALSSLLGQGAMAAMTTAASINMLPVSLFGMAVSAAELPAMSSAVGATHDRDTYAALATRLNAGLRRIAFFIVPSAVAFFALGDVITAALYQTGKFTHAHTLYVWGIIAGSGVGLLATTLGRLYASTYYALRDTRSPLRFALIRLLLTTVLGVGCVLLVTPVLGLAPRWGAAGLTASAGMAGWVEFMLLRRKLNARIGHTGLPAGLMINLWGLALASAAFAWVLKLQFGGGHPILLAMLVLGTYGGLYFLLTWLFGIDECRALLARVLRRFAR</sequence>
<feature type="transmembrane region" description="Helical" evidence="10">
    <location>
        <begin position="421"/>
        <end position="441"/>
    </location>
</feature>
<evidence type="ECO:0000313" key="13">
    <source>
        <dbReference type="Proteomes" id="UP000295611"/>
    </source>
</evidence>